<sequence length="326" mass="36110">MAIVSNIPEVVLSSSSFSNKAMSVIGFGKAADSNDGATLKSAILEAIKLGYRHFNTASAYGSEQALGEGIAQALKLGLVNSREELFITSKLWPSDAHPDLVLPALHKSVRTLQLEYVDLYLIHWPFTVKPGKGGWPFAEEDLMPMDFKSVWAAMEECQRLGLAKFIGVSNFSCKKLQNLLSSSTIPPAVNQVSGDEPCLATEETRDFCKANGIVVTAFSPLGANGTSWGTNHVMENEVLMEIAKARGKTVAQVCLRWIYEEGATLVMKSYNKERLKENLQIFDWELSEDDSKKISEIKQHRMMLKEELISARGPYKSIEELWDGEL</sequence>
<gene>
    <name evidence="6" type="ORF">FH972_010383</name>
</gene>
<keyword evidence="1" id="KW-0560">Oxidoreductase</keyword>
<dbReference type="InterPro" id="IPR020471">
    <property type="entry name" value="AKR"/>
</dbReference>
<dbReference type="EMBL" id="CM017324">
    <property type="protein sequence ID" value="KAE8037828.1"/>
    <property type="molecule type" value="Genomic_DNA"/>
</dbReference>
<evidence type="ECO:0000259" key="5">
    <source>
        <dbReference type="Pfam" id="PF00248"/>
    </source>
</evidence>
<protein>
    <recommendedName>
        <fullName evidence="5">NADP-dependent oxidoreductase domain-containing protein</fullName>
    </recommendedName>
</protein>
<evidence type="ECO:0000256" key="4">
    <source>
        <dbReference type="PIRSR" id="PIRSR000097-3"/>
    </source>
</evidence>
<feature type="site" description="Lowers pKa of active site Tyr" evidence="4">
    <location>
        <position position="90"/>
    </location>
</feature>
<dbReference type="OrthoDB" id="416253at2759"/>
<keyword evidence="7" id="KW-1185">Reference proteome</keyword>
<dbReference type="CDD" id="cd19124">
    <property type="entry name" value="AKR_AKR4A_4B"/>
    <property type="match status" value="1"/>
</dbReference>
<evidence type="ECO:0000256" key="1">
    <source>
        <dbReference type="ARBA" id="ARBA00023002"/>
    </source>
</evidence>
<feature type="domain" description="NADP-dependent oxidoreductase" evidence="5">
    <location>
        <begin position="27"/>
        <end position="297"/>
    </location>
</feature>
<reference evidence="6 7" key="1">
    <citation type="submission" date="2019-06" db="EMBL/GenBank/DDBJ databases">
        <title>A chromosomal-level reference genome of Carpinus fangiana (Coryloideae, Betulaceae).</title>
        <authorList>
            <person name="Yang X."/>
            <person name="Wang Z."/>
            <person name="Zhang L."/>
            <person name="Hao G."/>
            <person name="Liu J."/>
            <person name="Yang Y."/>
        </authorList>
    </citation>
    <scope>NUCLEOTIDE SEQUENCE [LARGE SCALE GENOMIC DNA]</scope>
    <source>
        <strain evidence="6">Cfa_2016G</strain>
        <tissue evidence="6">Leaf</tissue>
    </source>
</reference>
<dbReference type="SUPFAM" id="SSF51430">
    <property type="entry name" value="NAD(P)-linked oxidoreductase"/>
    <property type="match status" value="1"/>
</dbReference>
<dbReference type="PROSITE" id="PS00062">
    <property type="entry name" value="ALDOKETO_REDUCTASE_2"/>
    <property type="match status" value="1"/>
</dbReference>
<dbReference type="GO" id="GO:0016616">
    <property type="term" value="F:oxidoreductase activity, acting on the CH-OH group of donors, NAD or NADP as acceptor"/>
    <property type="evidence" value="ECO:0007669"/>
    <property type="project" value="InterPro"/>
</dbReference>
<feature type="binding site" evidence="3">
    <location>
        <position position="123"/>
    </location>
    <ligand>
        <name>substrate</name>
    </ligand>
</feature>
<feature type="active site" description="Proton donor" evidence="2">
    <location>
        <position position="60"/>
    </location>
</feature>
<dbReference type="FunFam" id="3.20.20.100:FF:000014">
    <property type="entry name" value="NAD(P)-linked oxidoreductase superfamily protein"/>
    <property type="match status" value="1"/>
</dbReference>
<accession>A0A660KQX6</accession>
<dbReference type="GO" id="GO:0044550">
    <property type="term" value="P:secondary metabolite biosynthetic process"/>
    <property type="evidence" value="ECO:0007669"/>
    <property type="project" value="UniProtKB-ARBA"/>
</dbReference>
<dbReference type="InterPro" id="IPR036812">
    <property type="entry name" value="NAD(P)_OxRdtase_dom_sf"/>
</dbReference>
<dbReference type="Proteomes" id="UP000327013">
    <property type="component" value="Chromosome 4"/>
</dbReference>
<dbReference type="InterPro" id="IPR044497">
    <property type="entry name" value="AKR4A/B"/>
</dbReference>
<evidence type="ECO:0000256" key="2">
    <source>
        <dbReference type="PIRSR" id="PIRSR000097-1"/>
    </source>
</evidence>
<organism evidence="6 7">
    <name type="scientific">Carpinus fangiana</name>
    <dbReference type="NCBI Taxonomy" id="176857"/>
    <lineage>
        <taxon>Eukaryota</taxon>
        <taxon>Viridiplantae</taxon>
        <taxon>Streptophyta</taxon>
        <taxon>Embryophyta</taxon>
        <taxon>Tracheophyta</taxon>
        <taxon>Spermatophyta</taxon>
        <taxon>Magnoliopsida</taxon>
        <taxon>eudicotyledons</taxon>
        <taxon>Gunneridae</taxon>
        <taxon>Pentapetalae</taxon>
        <taxon>rosids</taxon>
        <taxon>fabids</taxon>
        <taxon>Fagales</taxon>
        <taxon>Betulaceae</taxon>
        <taxon>Carpinus</taxon>
    </lineage>
</organism>
<dbReference type="PIRSF" id="PIRSF000097">
    <property type="entry name" value="AKR"/>
    <property type="match status" value="1"/>
</dbReference>
<evidence type="ECO:0000313" key="6">
    <source>
        <dbReference type="EMBL" id="KAE8037828.1"/>
    </source>
</evidence>
<evidence type="ECO:0000313" key="7">
    <source>
        <dbReference type="Proteomes" id="UP000327013"/>
    </source>
</evidence>
<dbReference type="PRINTS" id="PR00069">
    <property type="entry name" value="ALDKETRDTASE"/>
</dbReference>
<dbReference type="PANTHER" id="PTHR11732">
    <property type="entry name" value="ALDO/KETO REDUCTASE"/>
    <property type="match status" value="1"/>
</dbReference>
<name>A0A660KQX6_9ROSI</name>
<dbReference type="InterPro" id="IPR018170">
    <property type="entry name" value="Aldo/ket_reductase_CS"/>
</dbReference>
<proteinExistence type="predicted"/>
<evidence type="ECO:0000256" key="3">
    <source>
        <dbReference type="PIRSR" id="PIRSR000097-2"/>
    </source>
</evidence>
<dbReference type="AlphaFoldDB" id="A0A660KQX6"/>
<dbReference type="InterPro" id="IPR023210">
    <property type="entry name" value="NADP_OxRdtase_dom"/>
</dbReference>
<dbReference type="Pfam" id="PF00248">
    <property type="entry name" value="Aldo_ket_red"/>
    <property type="match status" value="1"/>
</dbReference>
<dbReference type="Gene3D" id="3.20.20.100">
    <property type="entry name" value="NADP-dependent oxidoreductase domain"/>
    <property type="match status" value="1"/>
</dbReference>